<comment type="similarity">
    <text evidence="2">Belongs to the SNF7 family.</text>
</comment>
<reference evidence="7 8" key="1">
    <citation type="submission" date="2014-09" db="EMBL/GenBank/DDBJ databases">
        <authorList>
            <person name="Ellenberger Sabrina"/>
        </authorList>
    </citation>
    <scope>NUCLEOTIDE SEQUENCE [LARGE SCALE GENOMIC DNA]</scope>
    <source>
        <strain evidence="7 8">CBS 412.66</strain>
    </source>
</reference>
<accession>A0A0B7N3L0</accession>
<dbReference type="Gene3D" id="6.10.250.1710">
    <property type="match status" value="1"/>
</dbReference>
<organism evidence="7 8">
    <name type="scientific">Parasitella parasitica</name>
    <dbReference type="NCBI Taxonomy" id="35722"/>
    <lineage>
        <taxon>Eukaryota</taxon>
        <taxon>Fungi</taxon>
        <taxon>Fungi incertae sedis</taxon>
        <taxon>Mucoromycota</taxon>
        <taxon>Mucoromycotina</taxon>
        <taxon>Mucoromycetes</taxon>
        <taxon>Mucorales</taxon>
        <taxon>Mucorineae</taxon>
        <taxon>Mucoraceae</taxon>
        <taxon>Parasitella</taxon>
    </lineage>
</organism>
<sequence length="215" mass="24264">MNLFFGKAKQKTTPKDAIVKLRDTSDMLDKRRIFLETRADNELVKAKQNATKNKKAALLALKKRKALEVHIENIHNAQMNIENQIMALENANVNMETFNAMRIGADALKITHGKMDIDKVDATMDDLREQMDLNTEISEAISRPVKEGEEFDEDELLEELEHLEQEELDAKMLETPSPVSSAPKVPPHKPVGNKINSEESDEEAELRALQATMAS</sequence>
<gene>
    <name evidence="7" type="primary">PARPA_03640.1 scaffold 9253</name>
</gene>
<evidence type="ECO:0000313" key="7">
    <source>
        <dbReference type="EMBL" id="CEP10023.1"/>
    </source>
</evidence>
<dbReference type="PANTHER" id="PTHR22761">
    <property type="entry name" value="CHARGED MULTIVESICULAR BODY PROTEIN"/>
    <property type="match status" value="1"/>
</dbReference>
<dbReference type="Pfam" id="PF03357">
    <property type="entry name" value="Snf7"/>
    <property type="match status" value="1"/>
</dbReference>
<dbReference type="InterPro" id="IPR005024">
    <property type="entry name" value="Snf7_fam"/>
</dbReference>
<proteinExistence type="inferred from homology"/>
<evidence type="ECO:0000256" key="2">
    <source>
        <dbReference type="ARBA" id="ARBA00006190"/>
    </source>
</evidence>
<dbReference type="EMBL" id="LN723087">
    <property type="protein sequence ID" value="CEP10023.1"/>
    <property type="molecule type" value="Genomic_DNA"/>
</dbReference>
<dbReference type="OrthoDB" id="5592979at2759"/>
<dbReference type="AlphaFoldDB" id="A0A0B7N3L0"/>
<dbReference type="GO" id="GO:0006900">
    <property type="term" value="P:vesicle budding from membrane"/>
    <property type="evidence" value="ECO:0007669"/>
    <property type="project" value="TreeGrafter"/>
</dbReference>
<dbReference type="STRING" id="35722.A0A0B7N3L0"/>
<evidence type="ECO:0000256" key="6">
    <source>
        <dbReference type="SAM" id="MobiDB-lite"/>
    </source>
</evidence>
<name>A0A0B7N3L0_9FUNG</name>
<feature type="region of interest" description="Disordered" evidence="6">
    <location>
        <begin position="171"/>
        <end position="215"/>
    </location>
</feature>
<evidence type="ECO:0000256" key="1">
    <source>
        <dbReference type="ARBA" id="ARBA00004177"/>
    </source>
</evidence>
<dbReference type="GO" id="GO:0009898">
    <property type="term" value="C:cytoplasmic side of plasma membrane"/>
    <property type="evidence" value="ECO:0007669"/>
    <property type="project" value="TreeGrafter"/>
</dbReference>
<keyword evidence="8" id="KW-1185">Reference proteome</keyword>
<evidence type="ECO:0000256" key="5">
    <source>
        <dbReference type="ARBA" id="ARBA00042586"/>
    </source>
</evidence>
<comment type="subcellular location">
    <subcellularLocation>
        <location evidence="1">Endosome</location>
    </subcellularLocation>
</comment>
<protein>
    <recommendedName>
        <fullName evidence="4">Vacuolar-sorting protein SNF7</fullName>
    </recommendedName>
    <alternativeName>
        <fullName evidence="5">Vacuolar protein-sorting-associated protein 32</fullName>
    </alternativeName>
</protein>
<dbReference type="GO" id="GO:0005771">
    <property type="term" value="C:multivesicular body"/>
    <property type="evidence" value="ECO:0007669"/>
    <property type="project" value="TreeGrafter"/>
</dbReference>
<dbReference type="GO" id="GO:0032511">
    <property type="term" value="P:late endosome to vacuole transport via multivesicular body sorting pathway"/>
    <property type="evidence" value="ECO:0007669"/>
    <property type="project" value="TreeGrafter"/>
</dbReference>
<dbReference type="Gene3D" id="1.10.287.1060">
    <property type="entry name" value="ESAT-6-like"/>
    <property type="match status" value="1"/>
</dbReference>
<dbReference type="Proteomes" id="UP000054107">
    <property type="component" value="Unassembled WGS sequence"/>
</dbReference>
<evidence type="ECO:0000313" key="8">
    <source>
        <dbReference type="Proteomes" id="UP000054107"/>
    </source>
</evidence>
<evidence type="ECO:0000256" key="3">
    <source>
        <dbReference type="ARBA" id="ARBA00022753"/>
    </source>
</evidence>
<dbReference type="GO" id="GO:0000815">
    <property type="term" value="C:ESCRT III complex"/>
    <property type="evidence" value="ECO:0007669"/>
    <property type="project" value="TreeGrafter"/>
</dbReference>
<dbReference type="PANTHER" id="PTHR22761:SF10">
    <property type="entry name" value="GH13992P"/>
    <property type="match status" value="1"/>
</dbReference>
<keyword evidence="3" id="KW-0967">Endosome</keyword>
<evidence type="ECO:0000256" key="4">
    <source>
        <dbReference type="ARBA" id="ARBA00040017"/>
    </source>
</evidence>